<dbReference type="InterPro" id="IPR015946">
    <property type="entry name" value="KH_dom-like_a/b"/>
</dbReference>
<dbReference type="InterPro" id="IPR036102">
    <property type="entry name" value="OsmC/Ohrsf"/>
</dbReference>
<evidence type="ECO:0000313" key="1">
    <source>
        <dbReference type="EMBL" id="QHT71097.1"/>
    </source>
</evidence>
<dbReference type="AlphaFoldDB" id="A0A6C0GT78"/>
<protein>
    <submittedName>
        <fullName evidence="1">OsmC family protein</fullName>
    </submittedName>
</protein>
<organism evidence="1 2">
    <name type="scientific">Rhodocytophaga rosea</name>
    <dbReference type="NCBI Taxonomy" id="2704465"/>
    <lineage>
        <taxon>Bacteria</taxon>
        <taxon>Pseudomonadati</taxon>
        <taxon>Bacteroidota</taxon>
        <taxon>Cytophagia</taxon>
        <taxon>Cytophagales</taxon>
        <taxon>Rhodocytophagaceae</taxon>
        <taxon>Rhodocytophaga</taxon>
    </lineage>
</organism>
<dbReference type="Proteomes" id="UP000480178">
    <property type="component" value="Chromosome"/>
</dbReference>
<proteinExistence type="predicted"/>
<sequence>MNSSAKKVLVVVEKDTFTASIRTHTHSFTIDEPIEVGGNNLGPDPYEVLLGALGACTAITLRMYAANKGWPLTRISVSLAHQKIYNQDCQNCEQNSARLDNIEKVLYLEGNLSEMQLERLKIIADKCPVHKTLVAGMSITSSLAVPPV</sequence>
<evidence type="ECO:0000313" key="2">
    <source>
        <dbReference type="Proteomes" id="UP000480178"/>
    </source>
</evidence>
<dbReference type="EMBL" id="CP048222">
    <property type="protein sequence ID" value="QHT71097.1"/>
    <property type="molecule type" value="Genomic_DNA"/>
</dbReference>
<dbReference type="PANTHER" id="PTHR39624:SF2">
    <property type="entry name" value="OSMC-LIKE PROTEIN"/>
    <property type="match status" value="1"/>
</dbReference>
<dbReference type="Pfam" id="PF02566">
    <property type="entry name" value="OsmC"/>
    <property type="match status" value="1"/>
</dbReference>
<dbReference type="PANTHER" id="PTHR39624">
    <property type="entry name" value="PROTEIN INVOLVED IN RIMO-MEDIATED BETA-METHYLTHIOLATION OF RIBOSOMAL PROTEIN S12 YCAO"/>
    <property type="match status" value="1"/>
</dbReference>
<dbReference type="InterPro" id="IPR003718">
    <property type="entry name" value="OsmC/Ohr_fam"/>
</dbReference>
<dbReference type="KEGG" id="rhoz:GXP67_32810"/>
<reference evidence="1 2" key="1">
    <citation type="submission" date="2020-01" db="EMBL/GenBank/DDBJ databases">
        <authorList>
            <person name="Kim M.K."/>
        </authorList>
    </citation>
    <scope>NUCLEOTIDE SEQUENCE [LARGE SCALE GENOMIC DNA]</scope>
    <source>
        <strain evidence="1 2">172606-1</strain>
    </source>
</reference>
<keyword evidence="2" id="KW-1185">Reference proteome</keyword>
<dbReference type="RefSeq" id="WP_162447040.1">
    <property type="nucleotide sequence ID" value="NZ_CP048222.1"/>
</dbReference>
<dbReference type="SUPFAM" id="SSF82784">
    <property type="entry name" value="OsmC-like"/>
    <property type="match status" value="1"/>
</dbReference>
<name>A0A6C0GT78_9BACT</name>
<accession>A0A6C0GT78</accession>
<dbReference type="Gene3D" id="3.30.300.20">
    <property type="match status" value="1"/>
</dbReference>
<gene>
    <name evidence="1" type="ORF">GXP67_32810</name>
</gene>